<dbReference type="CDD" id="cd02440">
    <property type="entry name" value="AdoMet_MTases"/>
    <property type="match status" value="1"/>
</dbReference>
<dbReference type="EMBL" id="LUKY01000032">
    <property type="protein sequence ID" value="OIZ95097.1"/>
    <property type="molecule type" value="Genomic_DNA"/>
</dbReference>
<dbReference type="OrthoDB" id="9800454at2"/>
<sequence length="375" mass="43262">MFKNNLKKKDLKNNEEYLLRRYAADGEFNAVQEILNKNKNKKNSCFNINAQSSNGNTALHWACFNAKENHGGYSEAYNETIRLLIQSGASHLIKNKCGKIPHDFLQDLHVNVDRSTLPQELREKISCYFTLVNELLKIECTKITSSEELEGELASATAFHFIISSLKLSEFFPPENNHQNTFTILSLACGISTEIIPLIMYFQYQNKKVNYIGIDNNRDVIDDNKNRYRDFKNVKFICADASNLDEITNKVALEPIDLGILRNPDFTKHNNRQRTFCKIVDQIFPCLIKTNCPLLITFQTKDELDICSNETELHENFIQFKPKNFCDVGKLCSFSAQYQNETVITYPDRFSAILNLNKPNNDHALLNHHFRTLQL</sequence>
<evidence type="ECO:0000313" key="4">
    <source>
        <dbReference type="Proteomes" id="UP000183924"/>
    </source>
</evidence>
<protein>
    <recommendedName>
        <fullName evidence="2">Methyltransferase domain-containing protein</fullName>
    </recommendedName>
</protein>
<feature type="domain" description="Methyltransferase" evidence="2">
    <location>
        <begin position="183"/>
        <end position="304"/>
    </location>
</feature>
<dbReference type="Gene3D" id="3.40.50.150">
    <property type="entry name" value="Vaccinia Virus protein VP39"/>
    <property type="match status" value="1"/>
</dbReference>
<dbReference type="PROSITE" id="PS50088">
    <property type="entry name" value="ANK_REPEAT"/>
    <property type="match status" value="1"/>
</dbReference>
<keyword evidence="1" id="KW-0040">ANK repeat</keyword>
<evidence type="ECO:0000313" key="3">
    <source>
        <dbReference type="EMBL" id="OIZ95097.1"/>
    </source>
</evidence>
<dbReference type="SUPFAM" id="SSF48403">
    <property type="entry name" value="Ankyrin repeat"/>
    <property type="match status" value="1"/>
</dbReference>
<gene>
    <name evidence="3" type="ORF">A1D18_03095</name>
</gene>
<dbReference type="SUPFAM" id="SSF53335">
    <property type="entry name" value="S-adenosyl-L-methionine-dependent methyltransferases"/>
    <property type="match status" value="1"/>
</dbReference>
<keyword evidence="4" id="KW-1185">Reference proteome</keyword>
<dbReference type="Pfam" id="PF00023">
    <property type="entry name" value="Ank"/>
    <property type="match status" value="1"/>
</dbReference>
<organism evidence="3 4">
    <name type="scientific">Candidatus Rickettsiella isopodorum</name>
    <dbReference type="NCBI Taxonomy" id="1225476"/>
    <lineage>
        <taxon>Bacteria</taxon>
        <taxon>Pseudomonadati</taxon>
        <taxon>Pseudomonadota</taxon>
        <taxon>Gammaproteobacteria</taxon>
        <taxon>Legionellales</taxon>
        <taxon>Coxiellaceae</taxon>
        <taxon>Rickettsiella</taxon>
    </lineage>
</organism>
<evidence type="ECO:0000259" key="2">
    <source>
        <dbReference type="Pfam" id="PF13847"/>
    </source>
</evidence>
<dbReference type="InterPro" id="IPR029063">
    <property type="entry name" value="SAM-dependent_MTases_sf"/>
</dbReference>
<dbReference type="Gene3D" id="1.25.40.20">
    <property type="entry name" value="Ankyrin repeat-containing domain"/>
    <property type="match status" value="1"/>
</dbReference>
<dbReference type="InterPro" id="IPR036770">
    <property type="entry name" value="Ankyrin_rpt-contain_sf"/>
</dbReference>
<dbReference type="Pfam" id="PF13847">
    <property type="entry name" value="Methyltransf_31"/>
    <property type="match status" value="1"/>
</dbReference>
<accession>A0A1J8NIC1</accession>
<comment type="caution">
    <text evidence="3">The sequence shown here is derived from an EMBL/GenBank/DDBJ whole genome shotgun (WGS) entry which is preliminary data.</text>
</comment>
<dbReference type="AlphaFoldDB" id="A0A1J8NIC1"/>
<evidence type="ECO:0000256" key="1">
    <source>
        <dbReference type="PROSITE-ProRule" id="PRU00023"/>
    </source>
</evidence>
<dbReference type="RefSeq" id="WP_071662359.1">
    <property type="nucleotide sequence ID" value="NZ_LUKY01000032.1"/>
</dbReference>
<reference evidence="3 4" key="1">
    <citation type="submission" date="2016-03" db="EMBL/GenBank/DDBJ databases">
        <title>Comparative genomics of Rickettsiella.</title>
        <authorList>
            <person name="Chandler C."/>
            <person name="Wang Y."/>
        </authorList>
    </citation>
    <scope>NUCLEOTIDE SEQUENCE [LARGE SCALE GENOMIC DNA]</scope>
    <source>
        <strain evidence="3 4">RCFS May 2013</strain>
    </source>
</reference>
<name>A0A1J8NIC1_9COXI</name>
<proteinExistence type="predicted"/>
<dbReference type="Proteomes" id="UP000183924">
    <property type="component" value="Unassembled WGS sequence"/>
</dbReference>
<dbReference type="InterPro" id="IPR025714">
    <property type="entry name" value="Methyltranfer_dom"/>
</dbReference>
<feature type="repeat" description="ANK" evidence="1">
    <location>
        <begin position="54"/>
        <end position="96"/>
    </location>
</feature>
<dbReference type="InterPro" id="IPR002110">
    <property type="entry name" value="Ankyrin_rpt"/>
</dbReference>